<dbReference type="SUPFAM" id="SSF52833">
    <property type="entry name" value="Thioredoxin-like"/>
    <property type="match status" value="1"/>
</dbReference>
<accession>A0A0V7ZG74</accession>
<proteinExistence type="predicted"/>
<dbReference type="RefSeq" id="WP_027845131.1">
    <property type="nucleotide sequence ID" value="NZ_LMTZ01000139.1"/>
</dbReference>
<protein>
    <submittedName>
        <fullName evidence="1">Uncharacterized protein</fullName>
    </submittedName>
</protein>
<dbReference type="CDD" id="cd02980">
    <property type="entry name" value="TRX_Fd_family"/>
    <property type="match status" value="1"/>
</dbReference>
<evidence type="ECO:0000313" key="2">
    <source>
        <dbReference type="Proteomes" id="UP000053372"/>
    </source>
</evidence>
<evidence type="ECO:0000313" key="1">
    <source>
        <dbReference type="EMBL" id="KST63431.1"/>
    </source>
</evidence>
<organism evidence="1 2">
    <name type="scientific">Mastigocoleus testarum BC008</name>
    <dbReference type="NCBI Taxonomy" id="371196"/>
    <lineage>
        <taxon>Bacteria</taxon>
        <taxon>Bacillati</taxon>
        <taxon>Cyanobacteriota</taxon>
        <taxon>Cyanophyceae</taxon>
        <taxon>Nostocales</taxon>
        <taxon>Hapalosiphonaceae</taxon>
        <taxon>Mastigocoleus</taxon>
    </lineage>
</organism>
<dbReference type="EMBL" id="LMTZ01000139">
    <property type="protein sequence ID" value="KST63431.1"/>
    <property type="molecule type" value="Genomic_DNA"/>
</dbReference>
<keyword evidence="2" id="KW-1185">Reference proteome</keyword>
<dbReference type="OrthoDB" id="465045at2"/>
<reference evidence="1 2" key="1">
    <citation type="journal article" date="2015" name="Genome Announc.">
        <title>Draft Genome of the Euendolithic (true boring) Cyanobacterium Mastigocoleus testarum strain BC008.</title>
        <authorList>
            <person name="Guida B.S."/>
            <person name="Garcia-Pichel F."/>
        </authorList>
    </citation>
    <scope>NUCLEOTIDE SEQUENCE [LARGE SCALE GENOMIC DNA]</scope>
    <source>
        <strain evidence="1 2">BC008</strain>
    </source>
</reference>
<name>A0A0V7ZG74_9CYAN</name>
<gene>
    <name evidence="1" type="ORF">BC008_13285</name>
</gene>
<sequence>MAKQNLRLSEFELEGKFLGFFRNKSGKLKYLRLMITAGDVKIKLPKKLRNAASLYLVPGEEISIRGISKRKINKNHSKVKLKAKFIKSANFFPKQHIEEHSKAKILICQKPRCIKSGGKDLVSKLEKTLCQQGLQDQVIIKRSGCLKRCSKAPNCVLEMSAKKSSNNQPVHPKKIISLLEKYVSS</sequence>
<dbReference type="AlphaFoldDB" id="A0A0V7ZG74"/>
<comment type="caution">
    <text evidence="1">The sequence shown here is derived from an EMBL/GenBank/DDBJ whole genome shotgun (WGS) entry which is preliminary data.</text>
</comment>
<dbReference type="InterPro" id="IPR036249">
    <property type="entry name" value="Thioredoxin-like_sf"/>
</dbReference>
<dbReference type="Gene3D" id="3.40.30.10">
    <property type="entry name" value="Glutaredoxin"/>
    <property type="match status" value="1"/>
</dbReference>
<dbReference type="Proteomes" id="UP000053372">
    <property type="component" value="Unassembled WGS sequence"/>
</dbReference>